<feature type="transmembrane region" description="Helical" evidence="7">
    <location>
        <begin position="188"/>
        <end position="211"/>
    </location>
</feature>
<dbReference type="Gene3D" id="1.10.3720.10">
    <property type="entry name" value="MetI-like"/>
    <property type="match status" value="1"/>
</dbReference>
<organism evidence="9 10">
    <name type="scientific">Ilumatobacter coccineus (strain NBRC 103263 / KCTC 29153 / YM16-304)</name>
    <dbReference type="NCBI Taxonomy" id="1313172"/>
    <lineage>
        <taxon>Bacteria</taxon>
        <taxon>Bacillati</taxon>
        <taxon>Actinomycetota</taxon>
        <taxon>Acidimicrobiia</taxon>
        <taxon>Acidimicrobiales</taxon>
        <taxon>Ilumatobacteraceae</taxon>
        <taxon>Ilumatobacter</taxon>
    </lineage>
</organism>
<feature type="transmembrane region" description="Helical" evidence="7">
    <location>
        <begin position="247"/>
        <end position="268"/>
    </location>
</feature>
<evidence type="ECO:0000256" key="3">
    <source>
        <dbReference type="ARBA" id="ARBA00022475"/>
    </source>
</evidence>
<name>A0A6C7EIJ7_ILUCY</name>
<dbReference type="PANTHER" id="PTHR43744">
    <property type="entry name" value="ABC TRANSPORTER PERMEASE PROTEIN MG189-RELATED-RELATED"/>
    <property type="match status" value="1"/>
</dbReference>
<feature type="transmembrane region" description="Helical" evidence="7">
    <location>
        <begin position="20"/>
        <end position="41"/>
    </location>
</feature>
<keyword evidence="5 7" id="KW-1133">Transmembrane helix</keyword>
<comment type="subcellular location">
    <subcellularLocation>
        <location evidence="1 7">Cell membrane</location>
        <topology evidence="1 7">Multi-pass membrane protein</topology>
    </subcellularLocation>
</comment>
<dbReference type="Proteomes" id="UP000011863">
    <property type="component" value="Chromosome"/>
</dbReference>
<evidence type="ECO:0000256" key="6">
    <source>
        <dbReference type="ARBA" id="ARBA00023136"/>
    </source>
</evidence>
<feature type="domain" description="ABC transmembrane type-1" evidence="8">
    <location>
        <begin position="78"/>
        <end position="268"/>
    </location>
</feature>
<dbReference type="InterPro" id="IPR000515">
    <property type="entry name" value="MetI-like"/>
</dbReference>
<keyword evidence="3" id="KW-1003">Cell membrane</keyword>
<dbReference type="AlphaFoldDB" id="A0A6C7EIJ7"/>
<dbReference type="InterPro" id="IPR035906">
    <property type="entry name" value="MetI-like_sf"/>
</dbReference>
<dbReference type="PANTHER" id="PTHR43744:SF8">
    <property type="entry name" value="SN-GLYCEROL-3-PHOSPHATE TRANSPORT SYSTEM PERMEASE PROTEIN UGPE"/>
    <property type="match status" value="1"/>
</dbReference>
<proteinExistence type="inferred from homology"/>
<keyword evidence="6 7" id="KW-0472">Membrane</keyword>
<sequence>MGEFNMRSALRPKSSVDRWYTHLALISTVCLIGFPLIYAIVVSTQSNTEYFSRQLTPGSSLRDNFDVVWRQRDLGSYMMNSIVQAVIITIGKTITAMLAGLAFVHFDFRAKWFVFWFVLVTLMMPTEISIIALFQIVGDLGWSNSMLGLTVPFLASATGAFLFRQHFAKLPAELSDAARIDGAGPVQFLFRILLPLSWNVIGALAVIQFLYSWNMYLWPRLVINDQSEQVVQIGLGTLRNVGGGQSYGPLMLGAVIASIPPTLVFVLLQRTFLKGFSISADK</sequence>
<evidence type="ECO:0000259" key="8">
    <source>
        <dbReference type="PROSITE" id="PS50928"/>
    </source>
</evidence>
<dbReference type="GO" id="GO:0055085">
    <property type="term" value="P:transmembrane transport"/>
    <property type="evidence" value="ECO:0007669"/>
    <property type="project" value="InterPro"/>
</dbReference>
<comment type="similarity">
    <text evidence="7">Belongs to the binding-protein-dependent transport system permease family.</text>
</comment>
<evidence type="ECO:0000313" key="9">
    <source>
        <dbReference type="EMBL" id="BAN03796.1"/>
    </source>
</evidence>
<dbReference type="Pfam" id="PF00528">
    <property type="entry name" value="BPD_transp_1"/>
    <property type="match status" value="1"/>
</dbReference>
<reference evidence="9 10" key="1">
    <citation type="journal article" date="2013" name="Int. J. Syst. Evol. Microbiol.">
        <title>Ilumatobacter nonamiense sp. nov. and Ilumatobacter coccineum sp. nov., isolated from seashore sand.</title>
        <authorList>
            <person name="Matsumoto A."/>
            <person name="Kasai H."/>
            <person name="Matsuo Y."/>
            <person name="Shizuri Y."/>
            <person name="Ichikawa N."/>
            <person name="Fujita N."/>
            <person name="Omura S."/>
            <person name="Takahashi Y."/>
        </authorList>
    </citation>
    <scope>NUCLEOTIDE SEQUENCE [LARGE SCALE GENOMIC DNA]</scope>
    <source>
        <strain evidence="10">NBRC 103263 / KCTC 29153 / YM16-304</strain>
    </source>
</reference>
<dbReference type="PROSITE" id="PS50928">
    <property type="entry name" value="ABC_TM1"/>
    <property type="match status" value="1"/>
</dbReference>
<evidence type="ECO:0000256" key="4">
    <source>
        <dbReference type="ARBA" id="ARBA00022692"/>
    </source>
</evidence>
<gene>
    <name evidence="9" type="ORF">YM304_34820</name>
</gene>
<evidence type="ECO:0000256" key="5">
    <source>
        <dbReference type="ARBA" id="ARBA00022989"/>
    </source>
</evidence>
<dbReference type="KEGG" id="aym:YM304_34820"/>
<keyword evidence="2 7" id="KW-0813">Transport</keyword>
<feature type="transmembrane region" description="Helical" evidence="7">
    <location>
        <begin position="82"/>
        <end position="106"/>
    </location>
</feature>
<protein>
    <submittedName>
        <fullName evidence="9">Putative ABC transporter permease protein</fullName>
    </submittedName>
</protein>
<evidence type="ECO:0000256" key="1">
    <source>
        <dbReference type="ARBA" id="ARBA00004651"/>
    </source>
</evidence>
<evidence type="ECO:0000313" key="10">
    <source>
        <dbReference type="Proteomes" id="UP000011863"/>
    </source>
</evidence>
<evidence type="ECO:0000256" key="2">
    <source>
        <dbReference type="ARBA" id="ARBA00022448"/>
    </source>
</evidence>
<feature type="transmembrane region" description="Helical" evidence="7">
    <location>
        <begin position="142"/>
        <end position="163"/>
    </location>
</feature>
<dbReference type="RefSeq" id="WP_015443043.1">
    <property type="nucleotide sequence ID" value="NC_020520.1"/>
</dbReference>
<evidence type="ECO:0000256" key="7">
    <source>
        <dbReference type="RuleBase" id="RU363032"/>
    </source>
</evidence>
<dbReference type="SUPFAM" id="SSF161098">
    <property type="entry name" value="MetI-like"/>
    <property type="match status" value="1"/>
</dbReference>
<accession>A0A6C7EIJ7</accession>
<feature type="transmembrane region" description="Helical" evidence="7">
    <location>
        <begin position="113"/>
        <end position="136"/>
    </location>
</feature>
<keyword evidence="4 7" id="KW-0812">Transmembrane</keyword>
<dbReference type="EMBL" id="AP012057">
    <property type="protein sequence ID" value="BAN03796.1"/>
    <property type="molecule type" value="Genomic_DNA"/>
</dbReference>
<dbReference type="CDD" id="cd06261">
    <property type="entry name" value="TM_PBP2"/>
    <property type="match status" value="1"/>
</dbReference>
<dbReference type="GO" id="GO:0005886">
    <property type="term" value="C:plasma membrane"/>
    <property type="evidence" value="ECO:0007669"/>
    <property type="project" value="UniProtKB-SubCell"/>
</dbReference>
<keyword evidence="10" id="KW-1185">Reference proteome</keyword>